<name>A0A2P2PVS5_RHIMU</name>
<dbReference type="AlphaFoldDB" id="A0A2P2PVS5"/>
<sequence length="52" mass="6070">MFQHPASRIIASQHADQRVSIGNVCDICRDNHFLEMPFYSLHSLRIVNRTFP</sequence>
<reference evidence="1" key="1">
    <citation type="submission" date="2018-02" db="EMBL/GenBank/DDBJ databases">
        <title>Rhizophora mucronata_Transcriptome.</title>
        <authorList>
            <person name="Meera S.P."/>
            <person name="Sreeshan A."/>
            <person name="Augustine A."/>
        </authorList>
    </citation>
    <scope>NUCLEOTIDE SEQUENCE</scope>
    <source>
        <tissue evidence="1">Leaf</tissue>
    </source>
</reference>
<dbReference type="EMBL" id="GGEC01078321">
    <property type="protein sequence ID" value="MBX58805.1"/>
    <property type="molecule type" value="Transcribed_RNA"/>
</dbReference>
<organism evidence="1">
    <name type="scientific">Rhizophora mucronata</name>
    <name type="common">Asiatic mangrove</name>
    <dbReference type="NCBI Taxonomy" id="61149"/>
    <lineage>
        <taxon>Eukaryota</taxon>
        <taxon>Viridiplantae</taxon>
        <taxon>Streptophyta</taxon>
        <taxon>Embryophyta</taxon>
        <taxon>Tracheophyta</taxon>
        <taxon>Spermatophyta</taxon>
        <taxon>Magnoliopsida</taxon>
        <taxon>eudicotyledons</taxon>
        <taxon>Gunneridae</taxon>
        <taxon>Pentapetalae</taxon>
        <taxon>rosids</taxon>
        <taxon>fabids</taxon>
        <taxon>Malpighiales</taxon>
        <taxon>Rhizophoraceae</taxon>
        <taxon>Rhizophora</taxon>
    </lineage>
</organism>
<protein>
    <submittedName>
        <fullName evidence="1">Uncharacterized protein</fullName>
    </submittedName>
</protein>
<accession>A0A2P2PVS5</accession>
<proteinExistence type="predicted"/>
<evidence type="ECO:0000313" key="1">
    <source>
        <dbReference type="EMBL" id="MBX58805.1"/>
    </source>
</evidence>